<feature type="transmembrane region" description="Helical" evidence="7">
    <location>
        <begin position="134"/>
        <end position="154"/>
    </location>
</feature>
<dbReference type="GO" id="GO:0055085">
    <property type="term" value="P:transmembrane transport"/>
    <property type="evidence" value="ECO:0007669"/>
    <property type="project" value="InterPro"/>
</dbReference>
<dbReference type="EMBL" id="SJKB01000039">
    <property type="protein sequence ID" value="TCC45379.1"/>
    <property type="molecule type" value="Genomic_DNA"/>
</dbReference>
<keyword evidence="3" id="KW-1003">Cell membrane</keyword>
<evidence type="ECO:0000256" key="2">
    <source>
        <dbReference type="ARBA" id="ARBA00022448"/>
    </source>
</evidence>
<keyword evidence="10" id="KW-1185">Reference proteome</keyword>
<feature type="transmembrane region" description="Helical" evidence="7">
    <location>
        <begin position="186"/>
        <end position="206"/>
    </location>
</feature>
<dbReference type="InterPro" id="IPR000515">
    <property type="entry name" value="MetI-like"/>
</dbReference>
<dbReference type="PANTHER" id="PTHR30193:SF1">
    <property type="entry name" value="ABC TRANSPORTER PERMEASE PROTEIN YESP-RELATED"/>
    <property type="match status" value="1"/>
</dbReference>
<feature type="transmembrane region" description="Helical" evidence="7">
    <location>
        <begin position="281"/>
        <end position="304"/>
    </location>
</feature>
<feature type="transmembrane region" description="Helical" evidence="7">
    <location>
        <begin position="41"/>
        <end position="67"/>
    </location>
</feature>
<evidence type="ECO:0000259" key="8">
    <source>
        <dbReference type="PROSITE" id="PS50928"/>
    </source>
</evidence>
<evidence type="ECO:0000256" key="4">
    <source>
        <dbReference type="ARBA" id="ARBA00022692"/>
    </source>
</evidence>
<evidence type="ECO:0000256" key="6">
    <source>
        <dbReference type="ARBA" id="ARBA00023136"/>
    </source>
</evidence>
<proteinExistence type="inferred from homology"/>
<evidence type="ECO:0000256" key="7">
    <source>
        <dbReference type="RuleBase" id="RU363032"/>
    </source>
</evidence>
<dbReference type="GO" id="GO:0005886">
    <property type="term" value="C:plasma membrane"/>
    <property type="evidence" value="ECO:0007669"/>
    <property type="project" value="UniProtKB-SubCell"/>
</dbReference>
<feature type="transmembrane region" description="Helical" evidence="7">
    <location>
        <begin position="240"/>
        <end position="261"/>
    </location>
</feature>
<comment type="caution">
    <text evidence="9">The sequence shown here is derived from an EMBL/GenBank/DDBJ whole genome shotgun (WGS) entry which is preliminary data.</text>
</comment>
<dbReference type="SUPFAM" id="SSF161098">
    <property type="entry name" value="MetI-like"/>
    <property type="match status" value="1"/>
</dbReference>
<dbReference type="CDD" id="cd06261">
    <property type="entry name" value="TM_PBP2"/>
    <property type="match status" value="1"/>
</dbReference>
<protein>
    <submittedName>
        <fullName evidence="9">Sugar ABC transporter permease</fullName>
    </submittedName>
</protein>
<keyword evidence="5 7" id="KW-1133">Transmembrane helix</keyword>
<evidence type="ECO:0000256" key="1">
    <source>
        <dbReference type="ARBA" id="ARBA00004651"/>
    </source>
</evidence>
<dbReference type="OrthoDB" id="9804439at2"/>
<evidence type="ECO:0000313" key="10">
    <source>
        <dbReference type="Proteomes" id="UP000291144"/>
    </source>
</evidence>
<accession>A0A4R0JFZ0</accession>
<dbReference type="InterPro" id="IPR051393">
    <property type="entry name" value="ABC_transporter_permease"/>
</dbReference>
<gene>
    <name evidence="9" type="ORF">E0H73_45000</name>
</gene>
<organism evidence="9 10">
    <name type="scientific">Kribbella pittospori</name>
    <dbReference type="NCBI Taxonomy" id="722689"/>
    <lineage>
        <taxon>Bacteria</taxon>
        <taxon>Bacillati</taxon>
        <taxon>Actinomycetota</taxon>
        <taxon>Actinomycetes</taxon>
        <taxon>Propionibacteriales</taxon>
        <taxon>Kribbellaceae</taxon>
        <taxon>Kribbella</taxon>
    </lineage>
</organism>
<reference evidence="9 10" key="1">
    <citation type="submission" date="2019-02" db="EMBL/GenBank/DDBJ databases">
        <title>Kribbella capetownensis sp. nov. and Kribbella speibonae sp. nov., isolated from soil.</title>
        <authorList>
            <person name="Curtis S.M."/>
            <person name="Norton I."/>
            <person name="Everest G.J."/>
            <person name="Meyers P.R."/>
        </authorList>
    </citation>
    <scope>NUCLEOTIDE SEQUENCE [LARGE SCALE GENOMIC DNA]</scope>
    <source>
        <strain evidence="9 10">NRRL B-24813</strain>
    </source>
</reference>
<comment type="similarity">
    <text evidence="7">Belongs to the binding-protein-dependent transport system permease family.</text>
</comment>
<comment type="subcellular location">
    <subcellularLocation>
        <location evidence="1 7">Cell membrane</location>
        <topology evidence="1 7">Multi-pass membrane protein</topology>
    </subcellularLocation>
</comment>
<keyword evidence="4 7" id="KW-0812">Transmembrane</keyword>
<evidence type="ECO:0000256" key="3">
    <source>
        <dbReference type="ARBA" id="ARBA00022475"/>
    </source>
</evidence>
<sequence>MVDRQGDSAAAVVRESSRRVSTPRSRAPWLTLKRREALTGYAAILPWLLGFLLLTAGPMAFSAYLMFTRWDLISSPEWIGFGNFTRLVKDDVFREVLWNTVLYTAVTVPLQLVVALAVALLLNLDIIGRNIYRAAVFLPSQIPFVATAILWFIIYNPNSGLANELLGKAGIGPLNWLDNSHTVKPALIIMGVWAFGNAMIIFLAGLQNIPLHLHEAAAIDGAGTLGRFWHITLPMLSPTIFFNLIIGTIGALQVFVPPYVMTAGGPGNSSLMGVLYIYQMGFQNFSMGYASVLSWILFLVILILTLGQFRLAKRWVYYEGDA</sequence>
<keyword evidence="6 7" id="KW-0472">Membrane</keyword>
<dbReference type="AlphaFoldDB" id="A0A4R0JFZ0"/>
<dbReference type="InterPro" id="IPR035906">
    <property type="entry name" value="MetI-like_sf"/>
</dbReference>
<keyword evidence="2 7" id="KW-0813">Transport</keyword>
<feature type="transmembrane region" description="Helical" evidence="7">
    <location>
        <begin position="101"/>
        <end position="122"/>
    </location>
</feature>
<dbReference type="RefSeq" id="WP_131367384.1">
    <property type="nucleotide sequence ID" value="NZ_SJKB01000039.1"/>
</dbReference>
<dbReference type="PROSITE" id="PS50928">
    <property type="entry name" value="ABC_TM1"/>
    <property type="match status" value="1"/>
</dbReference>
<dbReference type="Pfam" id="PF00528">
    <property type="entry name" value="BPD_transp_1"/>
    <property type="match status" value="1"/>
</dbReference>
<evidence type="ECO:0000256" key="5">
    <source>
        <dbReference type="ARBA" id="ARBA00022989"/>
    </source>
</evidence>
<name>A0A4R0JFZ0_9ACTN</name>
<dbReference type="PANTHER" id="PTHR30193">
    <property type="entry name" value="ABC TRANSPORTER PERMEASE PROTEIN"/>
    <property type="match status" value="1"/>
</dbReference>
<dbReference type="Gene3D" id="1.10.3720.10">
    <property type="entry name" value="MetI-like"/>
    <property type="match status" value="1"/>
</dbReference>
<evidence type="ECO:0000313" key="9">
    <source>
        <dbReference type="EMBL" id="TCC45379.1"/>
    </source>
</evidence>
<feature type="domain" description="ABC transmembrane type-1" evidence="8">
    <location>
        <begin position="97"/>
        <end position="308"/>
    </location>
</feature>
<dbReference type="Proteomes" id="UP000291144">
    <property type="component" value="Unassembled WGS sequence"/>
</dbReference>